<name>A0A072MXI1_9GAMM</name>
<dbReference type="EMBL" id="ANIE01000018">
    <property type="protein sequence ID" value="KEF29662.1"/>
    <property type="molecule type" value="Genomic_DNA"/>
</dbReference>
<evidence type="ECO:0000256" key="1">
    <source>
        <dbReference type="SAM" id="MobiDB-lite"/>
    </source>
</evidence>
<comment type="caution">
    <text evidence="3">The sequence shown here is derived from an EMBL/GenBank/DDBJ whole genome shotgun (WGS) entry which is preliminary data.</text>
</comment>
<keyword evidence="2" id="KW-0812">Transmembrane</keyword>
<evidence type="ECO:0000313" key="3">
    <source>
        <dbReference type="EMBL" id="KEF29662.1"/>
    </source>
</evidence>
<dbReference type="PATRIC" id="fig|1137280.3.peg.3519"/>
<feature type="transmembrane region" description="Helical" evidence="2">
    <location>
        <begin position="74"/>
        <end position="93"/>
    </location>
</feature>
<feature type="compositionally biased region" description="Polar residues" evidence="1">
    <location>
        <begin position="1"/>
        <end position="14"/>
    </location>
</feature>
<protein>
    <submittedName>
        <fullName evidence="3">Uncharacterized protein</fullName>
    </submittedName>
</protein>
<gene>
    <name evidence="3" type="ORF">D777_00370</name>
</gene>
<keyword evidence="4" id="KW-1185">Reference proteome</keyword>
<proteinExistence type="predicted"/>
<feature type="transmembrane region" description="Helical" evidence="2">
    <location>
        <begin position="164"/>
        <end position="185"/>
    </location>
</feature>
<sequence>MFIATKNPSSTQTSRESDWEVGVRRTTQEGRLLALGPAPVATGSRAADINAWVRRKTEGWLDLQNGNLLFGAEFSLMFLSLSLLTVMAAVVFTLEVGINLGRWDWGLPLFVLVGNLLISLPWGLYMHFLGNKAVKETPPVRLNRQRREVAMPRWTEGKDFKLPLWNDTVAGFTYIGVLFTIGWALTPFMNEYSSTEYRNSLVLEGLVLLGIELLVIGTYLFIALRLKKKHDPKLVYEIYPWDKLVAYIETKQNIGPSLMATHTVLTLAIPKPDDPESALAAASINVGHETSGLAQWECIRRFMEEGPEACPDPKEDETLAHYKAKCRQARKDLSLLPWLGKKVGDWFFQRYLAHIITERRIKTLALKSLPKELDTWSAPLPKEQWAKPSEELQILNLQLTRAYERGLRFTGMGPVSQWQAQYDEKKQQKRGRGRYQARVDF</sequence>
<keyword evidence="2" id="KW-1133">Transmembrane helix</keyword>
<dbReference type="AlphaFoldDB" id="A0A072MXI1"/>
<dbReference type="Proteomes" id="UP000035057">
    <property type="component" value="Unassembled WGS sequence"/>
</dbReference>
<evidence type="ECO:0000256" key="2">
    <source>
        <dbReference type="SAM" id="Phobius"/>
    </source>
</evidence>
<evidence type="ECO:0000313" key="4">
    <source>
        <dbReference type="Proteomes" id="UP000035057"/>
    </source>
</evidence>
<feature type="region of interest" description="Disordered" evidence="1">
    <location>
        <begin position="1"/>
        <end position="20"/>
    </location>
</feature>
<dbReference type="STRING" id="1137280.D777_00370"/>
<keyword evidence="2" id="KW-0472">Membrane</keyword>
<feature type="transmembrane region" description="Helical" evidence="2">
    <location>
        <begin position="205"/>
        <end position="224"/>
    </location>
</feature>
<accession>A0A072MXI1</accession>
<reference evidence="3 4" key="1">
    <citation type="submission" date="2012-12" db="EMBL/GenBank/DDBJ databases">
        <title>Genome assembly of Marinobacter sp. AK21.</title>
        <authorList>
            <person name="Khatri I."/>
            <person name="Kumar R."/>
            <person name="Vaidya B."/>
            <person name="Subramanian S."/>
            <person name="Pinnaka A."/>
        </authorList>
    </citation>
    <scope>NUCLEOTIDE SEQUENCE [LARGE SCALE GENOMIC DNA]</scope>
    <source>
        <strain evidence="3 4">AK21</strain>
    </source>
</reference>
<feature type="transmembrane region" description="Helical" evidence="2">
    <location>
        <begin position="105"/>
        <end position="125"/>
    </location>
</feature>
<organism evidence="3 4">
    <name type="scientific">Marinobacter nitratireducens</name>
    <dbReference type="NCBI Taxonomy" id="1137280"/>
    <lineage>
        <taxon>Bacteria</taxon>
        <taxon>Pseudomonadati</taxon>
        <taxon>Pseudomonadota</taxon>
        <taxon>Gammaproteobacteria</taxon>
        <taxon>Pseudomonadales</taxon>
        <taxon>Marinobacteraceae</taxon>
        <taxon>Marinobacter</taxon>
    </lineage>
</organism>